<comment type="caution">
    <text evidence="5">The sequence shown here is derived from an EMBL/GenBank/DDBJ whole genome shotgun (WGS) entry which is preliminary data.</text>
</comment>
<dbReference type="CDD" id="cd03261">
    <property type="entry name" value="ABC_Org_Solvent_Resistant"/>
    <property type="match status" value="1"/>
</dbReference>
<keyword evidence="2" id="KW-0547">Nucleotide-binding</keyword>
<dbReference type="GO" id="GO:0005524">
    <property type="term" value="F:ATP binding"/>
    <property type="evidence" value="ECO:0007669"/>
    <property type="project" value="UniProtKB-KW"/>
</dbReference>
<dbReference type="PROSITE" id="PS00211">
    <property type="entry name" value="ABC_TRANSPORTER_1"/>
    <property type="match status" value="1"/>
</dbReference>
<dbReference type="SMART" id="SM00382">
    <property type="entry name" value="AAA"/>
    <property type="match status" value="1"/>
</dbReference>
<reference evidence="5" key="1">
    <citation type="submission" date="2020-10" db="EMBL/GenBank/DDBJ databases">
        <authorList>
            <person name="Gilroy R."/>
        </authorList>
    </citation>
    <scope>NUCLEOTIDE SEQUENCE</scope>
    <source>
        <strain evidence="5">CHK160-1198</strain>
    </source>
</reference>
<gene>
    <name evidence="5" type="ORF">IAB06_01800</name>
</gene>
<organism evidence="5 6">
    <name type="scientific">Candidatus Avacidaminococcus intestinavium</name>
    <dbReference type="NCBI Taxonomy" id="2840684"/>
    <lineage>
        <taxon>Bacteria</taxon>
        <taxon>Bacillati</taxon>
        <taxon>Bacillota</taxon>
        <taxon>Negativicutes</taxon>
        <taxon>Acidaminococcales</taxon>
        <taxon>Acidaminococcaceae</taxon>
        <taxon>Acidaminococcaceae incertae sedis</taxon>
        <taxon>Candidatus Avacidaminococcus</taxon>
    </lineage>
</organism>
<name>A0A9D1MPB6_9FIRM</name>
<sequence length="253" mass="28148">MIEFKNVTMSFGDKTILEDLSFSVYKGETLAVIGPSGTGKSTVLRLIIGLLTPVQGKVLIKGQDVSTFKEDEWNQLRQDMGMVFQYSALFDFLTVGENVAFGLRQHTEKTNDEIKAIVAARLAEVGLPHLENSWPAELSGGMKKRVGLARATALQPEIMLYDEPTAGLDPIMSENINDLIKETKKRMRVTSILVTHDMNSVLAVADRVLLLYDKKIAAIGTLEEIKNNTHPILQKFLKTQTNLSNEERGKVEK</sequence>
<dbReference type="Proteomes" id="UP000824099">
    <property type="component" value="Unassembled WGS sequence"/>
</dbReference>
<dbReference type="InterPro" id="IPR017871">
    <property type="entry name" value="ABC_transporter-like_CS"/>
</dbReference>
<protein>
    <submittedName>
        <fullName evidence="5">ABC transporter ATP-binding protein</fullName>
    </submittedName>
</protein>
<dbReference type="SUPFAM" id="SSF52540">
    <property type="entry name" value="P-loop containing nucleoside triphosphate hydrolases"/>
    <property type="match status" value="1"/>
</dbReference>
<dbReference type="GO" id="GO:0016887">
    <property type="term" value="F:ATP hydrolysis activity"/>
    <property type="evidence" value="ECO:0007669"/>
    <property type="project" value="InterPro"/>
</dbReference>
<reference evidence="5" key="2">
    <citation type="journal article" date="2021" name="PeerJ">
        <title>Extensive microbial diversity within the chicken gut microbiome revealed by metagenomics and culture.</title>
        <authorList>
            <person name="Gilroy R."/>
            <person name="Ravi A."/>
            <person name="Getino M."/>
            <person name="Pursley I."/>
            <person name="Horton D.L."/>
            <person name="Alikhan N.F."/>
            <person name="Baker D."/>
            <person name="Gharbi K."/>
            <person name="Hall N."/>
            <person name="Watson M."/>
            <person name="Adriaenssens E.M."/>
            <person name="Foster-Nyarko E."/>
            <person name="Jarju S."/>
            <person name="Secka A."/>
            <person name="Antonio M."/>
            <person name="Oren A."/>
            <person name="Chaudhuri R.R."/>
            <person name="La Ragione R."/>
            <person name="Hildebrand F."/>
            <person name="Pallen M.J."/>
        </authorList>
    </citation>
    <scope>NUCLEOTIDE SEQUENCE</scope>
    <source>
        <strain evidence="5">CHK160-1198</strain>
    </source>
</reference>
<dbReference type="EMBL" id="DVNI01000026">
    <property type="protein sequence ID" value="HIU63762.1"/>
    <property type="molecule type" value="Genomic_DNA"/>
</dbReference>
<dbReference type="PANTHER" id="PTHR43023:SF6">
    <property type="entry name" value="INTERMEMBRANE PHOSPHOLIPID TRANSPORT SYSTEM ATP-BINDING PROTEIN MLAF"/>
    <property type="match status" value="1"/>
</dbReference>
<dbReference type="Pfam" id="PF00005">
    <property type="entry name" value="ABC_tran"/>
    <property type="match status" value="1"/>
</dbReference>
<evidence type="ECO:0000313" key="5">
    <source>
        <dbReference type="EMBL" id="HIU63762.1"/>
    </source>
</evidence>
<feature type="domain" description="ABC transporter" evidence="4">
    <location>
        <begin position="2"/>
        <end position="238"/>
    </location>
</feature>
<dbReference type="InterPro" id="IPR003593">
    <property type="entry name" value="AAA+_ATPase"/>
</dbReference>
<dbReference type="AlphaFoldDB" id="A0A9D1MPB6"/>
<evidence type="ECO:0000256" key="3">
    <source>
        <dbReference type="ARBA" id="ARBA00022840"/>
    </source>
</evidence>
<dbReference type="Gene3D" id="3.40.50.300">
    <property type="entry name" value="P-loop containing nucleotide triphosphate hydrolases"/>
    <property type="match status" value="1"/>
</dbReference>
<dbReference type="PANTHER" id="PTHR43023">
    <property type="entry name" value="PROTEIN TRIGALACTOSYLDIACYLGLYCEROL 3, CHLOROPLASTIC"/>
    <property type="match status" value="1"/>
</dbReference>
<dbReference type="InterPro" id="IPR003439">
    <property type="entry name" value="ABC_transporter-like_ATP-bd"/>
</dbReference>
<dbReference type="InterPro" id="IPR027417">
    <property type="entry name" value="P-loop_NTPase"/>
</dbReference>
<proteinExistence type="predicted"/>
<evidence type="ECO:0000259" key="4">
    <source>
        <dbReference type="PROSITE" id="PS50893"/>
    </source>
</evidence>
<evidence type="ECO:0000313" key="6">
    <source>
        <dbReference type="Proteomes" id="UP000824099"/>
    </source>
</evidence>
<evidence type="ECO:0000256" key="2">
    <source>
        <dbReference type="ARBA" id="ARBA00022741"/>
    </source>
</evidence>
<dbReference type="PROSITE" id="PS50893">
    <property type="entry name" value="ABC_TRANSPORTER_2"/>
    <property type="match status" value="1"/>
</dbReference>
<keyword evidence="3 5" id="KW-0067">ATP-binding</keyword>
<evidence type="ECO:0000256" key="1">
    <source>
        <dbReference type="ARBA" id="ARBA00022448"/>
    </source>
</evidence>
<accession>A0A9D1MPB6</accession>
<keyword evidence="1" id="KW-0813">Transport</keyword>